<reference evidence="2 3" key="1">
    <citation type="submission" date="2019-07" db="EMBL/GenBank/DDBJ databases">
        <title>R&amp;d 2014.</title>
        <authorList>
            <person name="Klenk H.-P."/>
        </authorList>
    </citation>
    <scope>NUCLEOTIDE SEQUENCE [LARGE SCALE GENOMIC DNA]</scope>
    <source>
        <strain evidence="2 3">DSM 45764</strain>
    </source>
</reference>
<evidence type="ECO:0000313" key="2">
    <source>
        <dbReference type="EMBL" id="TWH71782.1"/>
    </source>
</evidence>
<evidence type="ECO:0000313" key="3">
    <source>
        <dbReference type="Proteomes" id="UP000321490"/>
    </source>
</evidence>
<feature type="transmembrane region" description="Helical" evidence="1">
    <location>
        <begin position="53"/>
        <end position="71"/>
    </location>
</feature>
<protein>
    <submittedName>
        <fullName evidence="2">Uncharacterized protein</fullName>
    </submittedName>
</protein>
<keyword evidence="1" id="KW-0472">Membrane</keyword>
<keyword evidence="1" id="KW-1133">Transmembrane helix</keyword>
<organism evidence="2 3">
    <name type="scientific">Modestobacter roseus</name>
    <dbReference type="NCBI Taxonomy" id="1181884"/>
    <lineage>
        <taxon>Bacteria</taxon>
        <taxon>Bacillati</taxon>
        <taxon>Actinomycetota</taxon>
        <taxon>Actinomycetes</taxon>
        <taxon>Geodermatophilales</taxon>
        <taxon>Geodermatophilaceae</taxon>
        <taxon>Modestobacter</taxon>
    </lineage>
</organism>
<keyword evidence="1" id="KW-0812">Transmembrane</keyword>
<sequence>MPDPYRLDGAPQTPTTSASVARPLRTLLWVLLALSVAGNSLASLGVLPLALNIAFGLVTAACVAALVVDHLRRR</sequence>
<name>A0A562ILM6_9ACTN</name>
<comment type="caution">
    <text evidence="2">The sequence shown here is derived from an EMBL/GenBank/DDBJ whole genome shotgun (WGS) entry which is preliminary data.</text>
</comment>
<keyword evidence="3" id="KW-1185">Reference proteome</keyword>
<dbReference type="Proteomes" id="UP000321490">
    <property type="component" value="Unassembled WGS sequence"/>
</dbReference>
<gene>
    <name evidence="2" type="ORF">JD78_00280</name>
</gene>
<dbReference type="EMBL" id="VLKF01000001">
    <property type="protein sequence ID" value="TWH71782.1"/>
    <property type="molecule type" value="Genomic_DNA"/>
</dbReference>
<proteinExistence type="predicted"/>
<accession>A0A562ILM6</accession>
<evidence type="ECO:0000256" key="1">
    <source>
        <dbReference type="SAM" id="Phobius"/>
    </source>
</evidence>
<dbReference type="AlphaFoldDB" id="A0A562ILM6"/>
<dbReference type="RefSeq" id="WP_153356733.1">
    <property type="nucleotide sequence ID" value="NZ_JABGDC010000015.1"/>
</dbReference>